<evidence type="ECO:0008006" key="6">
    <source>
        <dbReference type="Google" id="ProtNLM"/>
    </source>
</evidence>
<accession>A0ABU3P799</accession>
<comment type="caution">
    <text evidence="4">The sequence shown here is derived from an EMBL/GenBank/DDBJ whole genome shotgun (WGS) entry which is preliminary data.</text>
</comment>
<dbReference type="RefSeq" id="WP_315648238.1">
    <property type="nucleotide sequence ID" value="NZ_JAVXZY010000001.1"/>
</dbReference>
<dbReference type="InterPro" id="IPR051425">
    <property type="entry name" value="Formin_Homology"/>
</dbReference>
<keyword evidence="3" id="KW-0732">Signal</keyword>
<gene>
    <name evidence="4" type="ORF">RQP53_01645</name>
</gene>
<dbReference type="PANTHER" id="PTHR45725:SF1">
    <property type="entry name" value="DISHEVELLED ASSOCIATED ACTIVATOR OF MORPHOGENESIS, ISOFORM D"/>
    <property type="match status" value="1"/>
</dbReference>
<name>A0ABU3P799_9BURK</name>
<proteinExistence type="predicted"/>
<evidence type="ECO:0000313" key="4">
    <source>
        <dbReference type="EMBL" id="MDT8997973.1"/>
    </source>
</evidence>
<evidence type="ECO:0000256" key="1">
    <source>
        <dbReference type="SAM" id="Coils"/>
    </source>
</evidence>
<evidence type="ECO:0000256" key="3">
    <source>
        <dbReference type="SAM" id="SignalP"/>
    </source>
</evidence>
<feature type="signal peptide" evidence="3">
    <location>
        <begin position="1"/>
        <end position="34"/>
    </location>
</feature>
<feature type="compositionally biased region" description="Low complexity" evidence="2">
    <location>
        <begin position="362"/>
        <end position="384"/>
    </location>
</feature>
<feature type="region of interest" description="Disordered" evidence="2">
    <location>
        <begin position="353"/>
        <end position="391"/>
    </location>
</feature>
<dbReference type="Proteomes" id="UP001246372">
    <property type="component" value="Unassembled WGS sequence"/>
</dbReference>
<feature type="coiled-coil region" evidence="1">
    <location>
        <begin position="268"/>
        <end position="316"/>
    </location>
</feature>
<organism evidence="4 5">
    <name type="scientific">Roseateles aquae</name>
    <dbReference type="NCBI Taxonomy" id="3077235"/>
    <lineage>
        <taxon>Bacteria</taxon>
        <taxon>Pseudomonadati</taxon>
        <taxon>Pseudomonadota</taxon>
        <taxon>Betaproteobacteria</taxon>
        <taxon>Burkholderiales</taxon>
        <taxon>Sphaerotilaceae</taxon>
        <taxon>Roseateles</taxon>
    </lineage>
</organism>
<evidence type="ECO:0000313" key="5">
    <source>
        <dbReference type="Proteomes" id="UP001246372"/>
    </source>
</evidence>
<feature type="region of interest" description="Disordered" evidence="2">
    <location>
        <begin position="200"/>
        <end position="251"/>
    </location>
</feature>
<keyword evidence="5" id="KW-1185">Reference proteome</keyword>
<feature type="compositionally biased region" description="Low complexity" evidence="2">
    <location>
        <begin position="200"/>
        <end position="215"/>
    </location>
</feature>
<feature type="chain" id="PRO_5046079215" description="Tfp pilus assembly protein FimV" evidence="3">
    <location>
        <begin position="35"/>
        <end position="695"/>
    </location>
</feature>
<keyword evidence="1" id="KW-0175">Coiled coil</keyword>
<protein>
    <recommendedName>
        <fullName evidence="6">Tfp pilus assembly protein FimV</fullName>
    </recommendedName>
</protein>
<evidence type="ECO:0000256" key="2">
    <source>
        <dbReference type="SAM" id="MobiDB-lite"/>
    </source>
</evidence>
<sequence>MDRTSPAPRPVRRSPRTLPALALLLVLGSWQAEAQAVGIGRPQTQSALGQGLNLLFPVRLGSEESLNPECVQAEVMAGDNRLQAQQVWIQLEGESEASVRAVRVRSTMQIDEPVVTVNLTVGCTVRLTRQFTAFIDPPDARSAALVEPSVMPPQLSPALRAALSTSEARPSQLLAAPAREAVTRPVFLAPPADAASAAASASAAARPAKPAQAAKPKVKSRKPAPEPATALASARDVKPAPGSTEAAGRLQLEAPEVLETVAAAASRAAAAEDRVARMEAGMQKLQSLSQSQQQELQQLRQQLNAAREQRPGDERLLYGLGLLSLSLAGLAAYLWRARRDDQRRHAEAWWQQEQGSVAAQNEPEAVSAPVAEAEASSSSTSPDAEAAEKHALSPAAAMVAAAAALATAESTLEVTQDPKEAEAPPAEASHSAFLTELIEASYEQPDWLNAAQAVQAATGDSEPLSVQLLDDAGPVAMAAQPAPAAEAFSVEELIDLEQQVDFFLVLGQEQAAIDLLNERLGERQRGAALPHLKLLELLHKRGDRASFERIAADFSSRFQARAPDWSEDISRGHEVADYAGAMGQIESHWSDAGASMALLQKLLAQGDEAGHGFDLPAYKDLLLLYAVARDRSEHEVRGEEIDLFLPLDAAARASAPAAAAAGMMATMVWQAPAGAPVAPSHLEVDISLDDPLTRH</sequence>
<reference evidence="4" key="1">
    <citation type="submission" date="2023-09" db="EMBL/GenBank/DDBJ databases">
        <title>Paucibacter sp. APW11 Genome sequencing and assembly.</title>
        <authorList>
            <person name="Kim I."/>
        </authorList>
    </citation>
    <scope>NUCLEOTIDE SEQUENCE</scope>
    <source>
        <strain evidence="4">APW11</strain>
    </source>
</reference>
<dbReference type="EMBL" id="JAVXZY010000001">
    <property type="protein sequence ID" value="MDT8997973.1"/>
    <property type="molecule type" value="Genomic_DNA"/>
</dbReference>
<dbReference type="PANTHER" id="PTHR45725">
    <property type="entry name" value="FORMIN HOMOLOGY 2 FAMILY MEMBER"/>
    <property type="match status" value="1"/>
</dbReference>